<sequence length="116" mass="11782">MIATLPGRSAMSSGHGDGLPGVDTSQPLVVTLPARPGHEDVARLCAALDAAPPGPVVCEVGALGQADLAAVDALARLKLAAGRRGHRLRLRGAGPDLRALLRLTGLDTVLEDDSPP</sequence>
<dbReference type="PROSITE" id="PS50801">
    <property type="entry name" value="STAS"/>
    <property type="match status" value="1"/>
</dbReference>
<dbReference type="Pfam" id="PF13466">
    <property type="entry name" value="STAS_2"/>
    <property type="match status" value="1"/>
</dbReference>
<evidence type="ECO:0000259" key="2">
    <source>
        <dbReference type="PROSITE" id="PS50801"/>
    </source>
</evidence>
<dbReference type="SUPFAM" id="SSF52091">
    <property type="entry name" value="SpoIIaa-like"/>
    <property type="match status" value="1"/>
</dbReference>
<feature type="region of interest" description="Disordered" evidence="1">
    <location>
        <begin position="1"/>
        <end position="27"/>
    </location>
</feature>
<keyword evidence="4" id="KW-1185">Reference proteome</keyword>
<accession>A0ABP7LEZ4</accession>
<dbReference type="Proteomes" id="UP001501000">
    <property type="component" value="Unassembled WGS sequence"/>
</dbReference>
<gene>
    <name evidence="3" type="ORF">GCM10022244_05740</name>
</gene>
<evidence type="ECO:0000256" key="1">
    <source>
        <dbReference type="SAM" id="MobiDB-lite"/>
    </source>
</evidence>
<dbReference type="InterPro" id="IPR002645">
    <property type="entry name" value="STAS_dom"/>
</dbReference>
<name>A0ABP7LEZ4_9ACTN</name>
<feature type="domain" description="STAS" evidence="2">
    <location>
        <begin position="56"/>
        <end position="116"/>
    </location>
</feature>
<dbReference type="InterPro" id="IPR036513">
    <property type="entry name" value="STAS_dom_sf"/>
</dbReference>
<reference evidence="4" key="1">
    <citation type="journal article" date="2019" name="Int. J. Syst. Evol. Microbiol.">
        <title>The Global Catalogue of Microorganisms (GCM) 10K type strain sequencing project: providing services to taxonomists for standard genome sequencing and annotation.</title>
        <authorList>
            <consortium name="The Broad Institute Genomics Platform"/>
            <consortium name="The Broad Institute Genome Sequencing Center for Infectious Disease"/>
            <person name="Wu L."/>
            <person name="Ma J."/>
        </authorList>
    </citation>
    <scope>NUCLEOTIDE SEQUENCE [LARGE SCALE GENOMIC DNA]</scope>
    <source>
        <strain evidence="4">JCM 16956</strain>
    </source>
</reference>
<protein>
    <recommendedName>
        <fullName evidence="2">STAS domain-containing protein</fullName>
    </recommendedName>
</protein>
<dbReference type="EMBL" id="BAABAJ010000002">
    <property type="protein sequence ID" value="GAA3898342.1"/>
    <property type="molecule type" value="Genomic_DNA"/>
</dbReference>
<dbReference type="InterPro" id="IPR058548">
    <property type="entry name" value="MlaB-like_STAS"/>
</dbReference>
<evidence type="ECO:0000313" key="3">
    <source>
        <dbReference type="EMBL" id="GAA3898342.1"/>
    </source>
</evidence>
<proteinExistence type="predicted"/>
<dbReference type="Gene3D" id="3.30.750.24">
    <property type="entry name" value="STAS domain"/>
    <property type="match status" value="1"/>
</dbReference>
<comment type="caution">
    <text evidence="3">The sequence shown here is derived from an EMBL/GenBank/DDBJ whole genome shotgun (WGS) entry which is preliminary data.</text>
</comment>
<evidence type="ECO:0000313" key="4">
    <source>
        <dbReference type="Proteomes" id="UP001501000"/>
    </source>
</evidence>
<organism evidence="3 4">
    <name type="scientific">Streptomyces gulbargensis</name>
    <dbReference type="NCBI Taxonomy" id="364901"/>
    <lineage>
        <taxon>Bacteria</taxon>
        <taxon>Bacillati</taxon>
        <taxon>Actinomycetota</taxon>
        <taxon>Actinomycetes</taxon>
        <taxon>Kitasatosporales</taxon>
        <taxon>Streptomycetaceae</taxon>
        <taxon>Streptomyces</taxon>
    </lineage>
</organism>